<evidence type="ECO:0000259" key="1">
    <source>
        <dbReference type="SMART" id="SM00983"/>
    </source>
</evidence>
<dbReference type="GO" id="GO:0030975">
    <property type="term" value="F:thiamine binding"/>
    <property type="evidence" value="ECO:0007669"/>
    <property type="project" value="InterPro"/>
</dbReference>
<organism evidence="2 3">
    <name type="scientific">Ichthyophthirius multifiliis</name>
    <name type="common">White spot disease agent</name>
    <name type="synonym">Ich</name>
    <dbReference type="NCBI Taxonomy" id="5932"/>
    <lineage>
        <taxon>Eukaryota</taxon>
        <taxon>Sar</taxon>
        <taxon>Alveolata</taxon>
        <taxon>Ciliophora</taxon>
        <taxon>Intramacronucleata</taxon>
        <taxon>Oligohymenophorea</taxon>
        <taxon>Hymenostomatida</taxon>
        <taxon>Ophryoglenina</taxon>
        <taxon>Ichthyophthirius</taxon>
    </lineage>
</organism>
<dbReference type="RefSeq" id="XP_004036544.1">
    <property type="nucleotide sequence ID" value="XM_004036496.1"/>
</dbReference>
<evidence type="ECO:0000313" key="2">
    <source>
        <dbReference type="EMBL" id="EGR32558.1"/>
    </source>
</evidence>
<keyword evidence="3" id="KW-1185">Reference proteome</keyword>
<dbReference type="Gene3D" id="2.60.120.320">
    <property type="entry name" value="Thiamin pyrophosphokinase, thiamin-binding domain"/>
    <property type="match status" value="1"/>
</dbReference>
<dbReference type="Proteomes" id="UP000008983">
    <property type="component" value="Unassembled WGS sequence"/>
</dbReference>
<proteinExistence type="predicted"/>
<evidence type="ECO:0000313" key="3">
    <source>
        <dbReference type="Proteomes" id="UP000008983"/>
    </source>
</evidence>
<dbReference type="GeneID" id="14908720"/>
<dbReference type="STRING" id="857967.G0QQE9"/>
<keyword evidence="2" id="KW-0808">Transferase</keyword>
<dbReference type="AlphaFoldDB" id="G0QQE9"/>
<dbReference type="SMART" id="SM00983">
    <property type="entry name" value="TPK_B1_binding"/>
    <property type="match status" value="1"/>
</dbReference>
<dbReference type="Pfam" id="PF04265">
    <property type="entry name" value="TPK_B1_binding"/>
    <property type="match status" value="1"/>
</dbReference>
<protein>
    <submittedName>
        <fullName evidence="2">Thiamin catalytic domain protein</fullName>
        <ecNumber evidence="2">2.7.6.2</ecNumber>
    </submittedName>
</protein>
<dbReference type="InterPro" id="IPR007373">
    <property type="entry name" value="Thiamin_PyroPKinase_B1-bd"/>
</dbReference>
<dbReference type="InterPro" id="IPR036371">
    <property type="entry name" value="TPK_B1-bd_sf"/>
</dbReference>
<feature type="domain" description="Thiamin pyrophosphokinase thiamin-binding" evidence="1">
    <location>
        <begin position="14"/>
        <end position="85"/>
    </location>
</feature>
<dbReference type="GO" id="GO:0004788">
    <property type="term" value="F:thiamine diphosphokinase activity"/>
    <property type="evidence" value="ECO:0007669"/>
    <property type="project" value="UniProtKB-EC"/>
</dbReference>
<dbReference type="EC" id="2.7.6.2" evidence="2"/>
<name>G0QQE9_ICHMU</name>
<dbReference type="InParanoid" id="G0QQE9"/>
<reference evidence="2 3" key="1">
    <citation type="submission" date="2011-07" db="EMBL/GenBank/DDBJ databases">
        <authorList>
            <person name="Coyne R."/>
            <person name="Brami D."/>
            <person name="Johnson J."/>
            <person name="Hostetler J."/>
            <person name="Hannick L."/>
            <person name="Clark T."/>
            <person name="Cassidy-Hanley D."/>
            <person name="Inman J."/>
        </authorList>
    </citation>
    <scope>NUCLEOTIDE SEQUENCE [LARGE SCALE GENOMIC DNA]</scope>
    <source>
        <strain evidence="2 3">G5</strain>
    </source>
</reference>
<gene>
    <name evidence="2" type="ORF">IMG5_077950</name>
</gene>
<dbReference type="SUPFAM" id="SSF63862">
    <property type="entry name" value="Thiamin pyrophosphokinase, substrate-binding domain"/>
    <property type="match status" value="1"/>
</dbReference>
<sequence>MMDEFSIATCLLPGKYYYKKAKGYEYCKGVGIIPLGNFNNSKINTRGFKWELSGYQFEFGNFISTSNEFQEDFDGIPFVENEGIVFLTTSIQEL</sequence>
<dbReference type="OrthoDB" id="25149at2759"/>
<dbReference type="GO" id="GO:0009229">
    <property type="term" value="P:thiamine diphosphate biosynthetic process"/>
    <property type="evidence" value="ECO:0007669"/>
    <property type="project" value="InterPro"/>
</dbReference>
<accession>G0QQE9</accession>
<dbReference type="EMBL" id="GL983626">
    <property type="protein sequence ID" value="EGR32558.1"/>
    <property type="molecule type" value="Genomic_DNA"/>
</dbReference>